<dbReference type="VEuPathDB" id="VectorBase:LDEU005413"/>
<dbReference type="InterPro" id="IPR016275">
    <property type="entry name" value="Glucose-6-phosphatase"/>
</dbReference>
<evidence type="ECO:0000313" key="17">
    <source>
        <dbReference type="Proteomes" id="UP000288716"/>
    </source>
</evidence>
<feature type="active site" description="Proton donor" evidence="12">
    <location>
        <position position="116"/>
    </location>
</feature>
<accession>A0A443SGH1</accession>
<feature type="transmembrane region" description="Helical" evidence="14">
    <location>
        <begin position="319"/>
        <end position="346"/>
    </location>
</feature>
<evidence type="ECO:0000256" key="11">
    <source>
        <dbReference type="PIRNR" id="PIRNR000905"/>
    </source>
</evidence>
<evidence type="ECO:0000256" key="9">
    <source>
        <dbReference type="ARBA" id="ARBA00022989"/>
    </source>
</evidence>
<evidence type="ECO:0000256" key="13">
    <source>
        <dbReference type="PIRSR" id="PIRSR000905-2"/>
    </source>
</evidence>
<gene>
    <name evidence="16" type="ORF">B4U80_08081</name>
</gene>
<organism evidence="16 17">
    <name type="scientific">Leptotrombidium deliense</name>
    <dbReference type="NCBI Taxonomy" id="299467"/>
    <lineage>
        <taxon>Eukaryota</taxon>
        <taxon>Metazoa</taxon>
        <taxon>Ecdysozoa</taxon>
        <taxon>Arthropoda</taxon>
        <taxon>Chelicerata</taxon>
        <taxon>Arachnida</taxon>
        <taxon>Acari</taxon>
        <taxon>Acariformes</taxon>
        <taxon>Trombidiformes</taxon>
        <taxon>Prostigmata</taxon>
        <taxon>Anystina</taxon>
        <taxon>Parasitengona</taxon>
        <taxon>Trombiculoidea</taxon>
        <taxon>Trombiculidae</taxon>
        <taxon>Leptotrombidium</taxon>
    </lineage>
</organism>
<keyword evidence="5 11" id="KW-0312">Gluconeogenesis</keyword>
<name>A0A443SGH1_9ACAR</name>
<evidence type="ECO:0000256" key="14">
    <source>
        <dbReference type="SAM" id="Phobius"/>
    </source>
</evidence>
<sequence>MAAIIRFIRIWECRFMQALQEIMGPIGPLCISGCHIGDPKIAQICFPLLMAISTPETAFKVLWAVTLSEWLNICLKLILNDHRPYWWVPEYVPKSNIKLNMFDITCESNPGNPSGHLMVTSCVWLVAYWHLCSNGILKHKILRRLSMTTIIVCLVIIGCGRLYVSAHFPDQIIAGVEIGVLLANFVDRNISMNELRTKHHMLMALLAVAIYHTIRYFVEMLSGDKDWTLKLALKWCSDPRNVKADTIPSFTVCRVFSSMVSIAFTFMFVHRKIIKGPNNEVVKANIFTKSAVGFTASLACYLFLNNFQPSTSLDALEWFYAFTFCLYFVNIVLGYSIVMFLSRVVLKYDKSGK</sequence>
<dbReference type="AlphaFoldDB" id="A0A443SGH1"/>
<feature type="transmembrane region" description="Helical" evidence="14">
    <location>
        <begin position="247"/>
        <end position="269"/>
    </location>
</feature>
<dbReference type="EC" id="3.1.3.9" evidence="4 11"/>
<comment type="pathway">
    <text evidence="2 11">Carbohydrate biosynthesis; gluconeogenesis.</text>
</comment>
<dbReference type="SMART" id="SM00014">
    <property type="entry name" value="acidPPc"/>
    <property type="match status" value="1"/>
</dbReference>
<feature type="active site" description="Nucleophile" evidence="12">
    <location>
        <position position="167"/>
    </location>
</feature>
<dbReference type="STRING" id="299467.A0A443SGH1"/>
<dbReference type="GO" id="GO:0004346">
    <property type="term" value="F:glucose-6-phosphatase activity"/>
    <property type="evidence" value="ECO:0007669"/>
    <property type="project" value="UniProtKB-EC"/>
</dbReference>
<protein>
    <recommendedName>
        <fullName evidence="4 11">Glucose-6-phosphatase</fullName>
        <ecNumber evidence="4 11">3.1.3.9</ecNumber>
    </recommendedName>
</protein>
<feature type="transmembrane region" description="Helical" evidence="14">
    <location>
        <begin position="281"/>
        <end position="304"/>
    </location>
</feature>
<keyword evidence="8 11" id="KW-0256">Endoplasmic reticulum</keyword>
<dbReference type="PANTHER" id="PTHR12591">
    <property type="entry name" value="GLUCOSE-6-PHOSPHATASE"/>
    <property type="match status" value="1"/>
</dbReference>
<evidence type="ECO:0000259" key="15">
    <source>
        <dbReference type="SMART" id="SM00014"/>
    </source>
</evidence>
<keyword evidence="6 14" id="KW-0812">Transmembrane</keyword>
<feature type="domain" description="Phosphatidic acid phosphatase type 2/haloperoxidase" evidence="15">
    <location>
        <begin position="57"/>
        <end position="187"/>
    </location>
</feature>
<dbReference type="InterPro" id="IPR000326">
    <property type="entry name" value="PAP2/HPO"/>
</dbReference>
<dbReference type="Proteomes" id="UP000288716">
    <property type="component" value="Unassembled WGS sequence"/>
</dbReference>
<dbReference type="Gene3D" id="1.20.144.10">
    <property type="entry name" value="Phosphatidic acid phosphatase type 2/haloperoxidase"/>
    <property type="match status" value="1"/>
</dbReference>
<dbReference type="PIRSF" id="PIRSF000905">
    <property type="entry name" value="Glucose-6-phosphatase"/>
    <property type="match status" value="1"/>
</dbReference>
<feature type="transmembrane region" description="Helical" evidence="14">
    <location>
        <begin position="172"/>
        <end position="190"/>
    </location>
</feature>
<evidence type="ECO:0000256" key="10">
    <source>
        <dbReference type="ARBA" id="ARBA00023136"/>
    </source>
</evidence>
<evidence type="ECO:0000256" key="3">
    <source>
        <dbReference type="ARBA" id="ARBA00009266"/>
    </source>
</evidence>
<evidence type="ECO:0000313" key="16">
    <source>
        <dbReference type="EMBL" id="RWS26627.1"/>
    </source>
</evidence>
<dbReference type="Pfam" id="PF01569">
    <property type="entry name" value="PAP2"/>
    <property type="match status" value="1"/>
</dbReference>
<dbReference type="EMBL" id="NCKV01002602">
    <property type="protein sequence ID" value="RWS26627.1"/>
    <property type="molecule type" value="Genomic_DNA"/>
</dbReference>
<evidence type="ECO:0000256" key="5">
    <source>
        <dbReference type="ARBA" id="ARBA00022432"/>
    </source>
</evidence>
<dbReference type="GO" id="GO:0006094">
    <property type="term" value="P:gluconeogenesis"/>
    <property type="evidence" value="ECO:0007669"/>
    <property type="project" value="UniProtKB-UniRule"/>
</dbReference>
<feature type="binding site" evidence="13">
    <location>
        <position position="161"/>
    </location>
    <ligand>
        <name>substrate</name>
    </ligand>
</feature>
<evidence type="ECO:0000256" key="6">
    <source>
        <dbReference type="ARBA" id="ARBA00022692"/>
    </source>
</evidence>
<feature type="binding site" evidence="13">
    <location>
        <position position="83"/>
    </location>
    <ligand>
        <name>substrate</name>
    </ligand>
</feature>
<keyword evidence="17" id="KW-1185">Reference proteome</keyword>
<evidence type="ECO:0000256" key="1">
    <source>
        <dbReference type="ARBA" id="ARBA00004477"/>
    </source>
</evidence>
<comment type="caution">
    <text evidence="16">The sequence shown here is derived from an EMBL/GenBank/DDBJ whole genome shotgun (WGS) entry which is preliminary data.</text>
</comment>
<keyword evidence="10 11" id="KW-0472">Membrane</keyword>
<evidence type="ECO:0000256" key="7">
    <source>
        <dbReference type="ARBA" id="ARBA00022801"/>
    </source>
</evidence>
<reference evidence="16 17" key="1">
    <citation type="journal article" date="2018" name="Gigascience">
        <title>Genomes of trombidid mites reveal novel predicted allergens and laterally-transferred genes associated with secondary metabolism.</title>
        <authorList>
            <person name="Dong X."/>
            <person name="Chaisiri K."/>
            <person name="Xia D."/>
            <person name="Armstrong S.D."/>
            <person name="Fang Y."/>
            <person name="Donnelly M.J."/>
            <person name="Kadowaki T."/>
            <person name="McGarry J.W."/>
            <person name="Darby A.C."/>
            <person name="Makepeace B.L."/>
        </authorList>
    </citation>
    <scope>NUCLEOTIDE SEQUENCE [LARGE SCALE GENOMIC DNA]</scope>
    <source>
        <strain evidence="16">UoL-UT</strain>
    </source>
</reference>
<feature type="transmembrane region" description="Helical" evidence="14">
    <location>
        <begin position="202"/>
        <end position="218"/>
    </location>
</feature>
<evidence type="ECO:0000256" key="12">
    <source>
        <dbReference type="PIRSR" id="PIRSR000905-1"/>
    </source>
</evidence>
<evidence type="ECO:0000256" key="2">
    <source>
        <dbReference type="ARBA" id="ARBA00004742"/>
    </source>
</evidence>
<dbReference type="GO" id="GO:0051156">
    <property type="term" value="P:glucose 6-phosphate metabolic process"/>
    <property type="evidence" value="ECO:0007669"/>
    <property type="project" value="TreeGrafter"/>
</dbReference>
<evidence type="ECO:0000256" key="4">
    <source>
        <dbReference type="ARBA" id="ARBA00012634"/>
    </source>
</evidence>
<keyword evidence="7 11" id="KW-0378">Hydrolase</keyword>
<dbReference type="PANTHER" id="PTHR12591:SF0">
    <property type="entry name" value="FI19814P1"/>
    <property type="match status" value="1"/>
</dbReference>
<keyword evidence="9 14" id="KW-1133">Transmembrane helix</keyword>
<dbReference type="SUPFAM" id="SSF48317">
    <property type="entry name" value="Acid phosphatase/Vanadium-dependent haloperoxidase"/>
    <property type="match status" value="1"/>
</dbReference>
<comment type="similarity">
    <text evidence="3 11">Belongs to the glucose-6-phosphatase family.</text>
</comment>
<proteinExistence type="inferred from homology"/>
<feature type="transmembrane region" description="Helical" evidence="14">
    <location>
        <begin position="145"/>
        <end position="166"/>
    </location>
</feature>
<dbReference type="GO" id="GO:0005789">
    <property type="term" value="C:endoplasmic reticulum membrane"/>
    <property type="evidence" value="ECO:0007669"/>
    <property type="project" value="UniProtKB-SubCell"/>
</dbReference>
<dbReference type="OrthoDB" id="6478519at2759"/>
<evidence type="ECO:0000256" key="8">
    <source>
        <dbReference type="ARBA" id="ARBA00022824"/>
    </source>
</evidence>
<dbReference type="UniPathway" id="UPA00138"/>
<comment type="subcellular location">
    <subcellularLocation>
        <location evidence="1">Endoplasmic reticulum membrane</location>
        <topology evidence="1">Multi-pass membrane protein</topology>
    </subcellularLocation>
</comment>
<dbReference type="InterPro" id="IPR036938">
    <property type="entry name" value="PAP2/HPO_sf"/>
</dbReference>